<evidence type="ECO:0000259" key="4">
    <source>
        <dbReference type="PROSITE" id="PS50102"/>
    </source>
</evidence>
<dbReference type="SMART" id="SM00360">
    <property type="entry name" value="RRM"/>
    <property type="match status" value="3"/>
</dbReference>
<keyword evidence="3" id="KW-0694">RNA-binding</keyword>
<gene>
    <name evidence="5" type="ORF">DdX_15320</name>
</gene>
<dbReference type="PANTHER" id="PTHR48033:SF10">
    <property type="entry name" value="RNA-BINDING PROTEIN SQUID"/>
    <property type="match status" value="1"/>
</dbReference>
<dbReference type="InterPro" id="IPR000504">
    <property type="entry name" value="RRM_dom"/>
</dbReference>
<dbReference type="GO" id="GO:0000785">
    <property type="term" value="C:chromatin"/>
    <property type="evidence" value="ECO:0007669"/>
    <property type="project" value="TreeGrafter"/>
</dbReference>
<dbReference type="SUPFAM" id="SSF54928">
    <property type="entry name" value="RNA-binding domain, RBD"/>
    <property type="match status" value="3"/>
</dbReference>
<proteinExistence type="predicted"/>
<comment type="subcellular location">
    <subcellularLocation>
        <location evidence="1">Nucleus</location>
    </subcellularLocation>
</comment>
<evidence type="ECO:0000256" key="3">
    <source>
        <dbReference type="PROSITE-ProRule" id="PRU00176"/>
    </source>
</evidence>
<evidence type="ECO:0000256" key="2">
    <source>
        <dbReference type="ARBA" id="ARBA00023242"/>
    </source>
</evidence>
<dbReference type="GO" id="GO:0005654">
    <property type="term" value="C:nucleoplasm"/>
    <property type="evidence" value="ECO:0007669"/>
    <property type="project" value="TreeGrafter"/>
</dbReference>
<evidence type="ECO:0000256" key="1">
    <source>
        <dbReference type="ARBA" id="ARBA00004123"/>
    </source>
</evidence>
<feature type="domain" description="RRM" evidence="4">
    <location>
        <begin position="184"/>
        <end position="261"/>
    </location>
</feature>
<dbReference type="EMBL" id="JAKKPZ010000094">
    <property type="protein sequence ID" value="KAI1702746.1"/>
    <property type="molecule type" value="Genomic_DNA"/>
</dbReference>
<accession>A0AAD4MVA2</accession>
<name>A0AAD4MVA2_9BILA</name>
<evidence type="ECO:0000313" key="6">
    <source>
        <dbReference type="Proteomes" id="UP001201812"/>
    </source>
</evidence>
<dbReference type="Gene3D" id="3.30.70.330">
    <property type="match status" value="3"/>
</dbReference>
<dbReference type="GO" id="GO:0003723">
    <property type="term" value="F:RNA binding"/>
    <property type="evidence" value="ECO:0007669"/>
    <property type="project" value="UniProtKB-UniRule"/>
</dbReference>
<keyword evidence="6" id="KW-1185">Reference proteome</keyword>
<dbReference type="InterPro" id="IPR012677">
    <property type="entry name" value="Nucleotide-bd_a/b_plait_sf"/>
</dbReference>
<evidence type="ECO:0000313" key="5">
    <source>
        <dbReference type="EMBL" id="KAI1702746.1"/>
    </source>
</evidence>
<feature type="domain" description="RRM" evidence="4">
    <location>
        <begin position="108"/>
        <end position="191"/>
    </location>
</feature>
<keyword evidence="2" id="KW-0539">Nucleus</keyword>
<dbReference type="PANTHER" id="PTHR48033">
    <property type="entry name" value="RNA-BINDING (RRM/RBD/RNP MOTIFS) FAMILY PROTEIN"/>
    <property type="match status" value="1"/>
</dbReference>
<protein>
    <submittedName>
        <fullName evidence="5">RNA recognition motif domain-containing protein</fullName>
    </submittedName>
</protein>
<dbReference type="Pfam" id="PF00076">
    <property type="entry name" value="RRM_1"/>
    <property type="match status" value="3"/>
</dbReference>
<dbReference type="InterPro" id="IPR035979">
    <property type="entry name" value="RBD_domain_sf"/>
</dbReference>
<dbReference type="PROSITE" id="PS50102">
    <property type="entry name" value="RRM"/>
    <property type="match status" value="3"/>
</dbReference>
<dbReference type="AlphaFoldDB" id="A0AAD4MVA2"/>
<dbReference type="GO" id="GO:0010468">
    <property type="term" value="P:regulation of gene expression"/>
    <property type="evidence" value="ECO:0007669"/>
    <property type="project" value="TreeGrafter"/>
</dbReference>
<reference evidence="5" key="1">
    <citation type="submission" date="2022-01" db="EMBL/GenBank/DDBJ databases">
        <title>Genome Sequence Resource for Two Populations of Ditylenchus destructor, the Migratory Endoparasitic Phytonematode.</title>
        <authorList>
            <person name="Zhang H."/>
            <person name="Lin R."/>
            <person name="Xie B."/>
        </authorList>
    </citation>
    <scope>NUCLEOTIDE SEQUENCE</scope>
    <source>
        <strain evidence="5">BazhouSP</strain>
    </source>
</reference>
<comment type="caution">
    <text evidence="5">The sequence shown here is derived from an EMBL/GenBank/DDBJ whole genome shotgun (WGS) entry which is preliminary data.</text>
</comment>
<sequence length="270" mass="30569">MYNDVNSSPHYIDDTLVGVRLAEVREKEFTLYVGKLSPNTTNESLRNFYSRFGQLTQCNVKLDRQTGQSRGFGYVAFCSQEELDSALAVQPHVIDGTEVEINYVTREYDLFVTSLHPNITEKELNDFFSRYGELRKCEIEETSPVARTGFVGFWSEKDLLQALSDRPHIINGQMVNTKQKGNEFSVFVGNLPSDATDDSLSKIFSRYGKLVHWEVKRDRNTNRPLGCGFVSFEKAEQAVQAANGGPYILKGRTLRVKPGKSLPLSKKSFE</sequence>
<organism evidence="5 6">
    <name type="scientific">Ditylenchus destructor</name>
    <dbReference type="NCBI Taxonomy" id="166010"/>
    <lineage>
        <taxon>Eukaryota</taxon>
        <taxon>Metazoa</taxon>
        <taxon>Ecdysozoa</taxon>
        <taxon>Nematoda</taxon>
        <taxon>Chromadorea</taxon>
        <taxon>Rhabditida</taxon>
        <taxon>Tylenchina</taxon>
        <taxon>Tylenchomorpha</taxon>
        <taxon>Sphaerularioidea</taxon>
        <taxon>Anguinidae</taxon>
        <taxon>Anguininae</taxon>
        <taxon>Ditylenchus</taxon>
    </lineage>
</organism>
<dbReference type="Proteomes" id="UP001201812">
    <property type="component" value="Unassembled WGS sequence"/>
</dbReference>
<feature type="domain" description="RRM" evidence="4">
    <location>
        <begin position="29"/>
        <end position="106"/>
    </location>
</feature>